<dbReference type="PANTHER" id="PTHR43022:SF1">
    <property type="entry name" value="PROTEIN SMF"/>
    <property type="match status" value="1"/>
</dbReference>
<dbReference type="Pfam" id="PF14520">
    <property type="entry name" value="HHH_5"/>
    <property type="match status" value="1"/>
</dbReference>
<dbReference type="SUPFAM" id="SSF47781">
    <property type="entry name" value="RuvA domain 2-like"/>
    <property type="match status" value="1"/>
</dbReference>
<dbReference type="Gene3D" id="3.40.50.450">
    <property type="match status" value="1"/>
</dbReference>
<dbReference type="Gene3D" id="1.10.10.10">
    <property type="entry name" value="Winged helix-like DNA-binding domain superfamily/Winged helix DNA-binding domain"/>
    <property type="match status" value="1"/>
</dbReference>
<protein>
    <submittedName>
        <fullName evidence="4">DNA-processing protein DprA</fullName>
    </submittedName>
</protein>
<sequence>MTESKLHELWLNSISGIGGATCKLLISHLGSAEAVFKANDSTLLKINGIGEITAKSIVASRQKINVAEKELEKVIKSNARVLTYLDEEFPRRLKLQKDAPYLIYVKGKATGLNTQKNIAIVGSRNASDYGTHITQKIIERVSHLKEINIISGLAYGIDIAAHKAALKNNIGTVGVMANGLNLVYPSIHKNTAHQMLADNQSGLITENPMDAQPDGPKFPARNRIIAALADAIIVVQAKKKGGALITADIGNSYHKDVFAVPGLITDPLAEGCNNLIKHHRATLFSNVEDFIKTMNWDTSTPNPSKQMHLFQPQNLDPLEEKVTASIKAAPLHIEEISIQSQIPLTKLASTLLQLELKGVIKMKPGNIYTLNT</sequence>
<dbReference type="InterPro" id="IPR041614">
    <property type="entry name" value="DprA_WH"/>
</dbReference>
<evidence type="ECO:0000259" key="2">
    <source>
        <dbReference type="Pfam" id="PF02481"/>
    </source>
</evidence>
<name>A0ABX8GXZ5_9BACT</name>
<organism evidence="4 5">
    <name type="scientific">Flammeovirga kamogawensis</name>
    <dbReference type="NCBI Taxonomy" id="373891"/>
    <lineage>
        <taxon>Bacteria</taxon>
        <taxon>Pseudomonadati</taxon>
        <taxon>Bacteroidota</taxon>
        <taxon>Cytophagia</taxon>
        <taxon>Cytophagales</taxon>
        <taxon>Flammeovirgaceae</taxon>
        <taxon>Flammeovirga</taxon>
    </lineage>
</organism>
<dbReference type="Pfam" id="PF02481">
    <property type="entry name" value="DNA_processg_A"/>
    <property type="match status" value="1"/>
</dbReference>
<dbReference type="SUPFAM" id="SSF102405">
    <property type="entry name" value="MCP/YpsA-like"/>
    <property type="match status" value="1"/>
</dbReference>
<evidence type="ECO:0000313" key="5">
    <source>
        <dbReference type="Proteomes" id="UP000682802"/>
    </source>
</evidence>
<dbReference type="InterPro" id="IPR003488">
    <property type="entry name" value="DprA"/>
</dbReference>
<dbReference type="InterPro" id="IPR036388">
    <property type="entry name" value="WH-like_DNA-bd_sf"/>
</dbReference>
<dbReference type="RefSeq" id="WP_144075450.1">
    <property type="nucleotide sequence ID" value="NZ_CP076128.1"/>
</dbReference>
<dbReference type="Proteomes" id="UP000682802">
    <property type="component" value="Chromosome 1"/>
</dbReference>
<dbReference type="PANTHER" id="PTHR43022">
    <property type="entry name" value="PROTEIN SMF"/>
    <property type="match status" value="1"/>
</dbReference>
<feature type="domain" description="Smf/DprA SLOG" evidence="2">
    <location>
        <begin position="81"/>
        <end position="294"/>
    </location>
</feature>
<dbReference type="Pfam" id="PF17782">
    <property type="entry name" value="WHD_DprA"/>
    <property type="match status" value="1"/>
</dbReference>
<evidence type="ECO:0000259" key="3">
    <source>
        <dbReference type="Pfam" id="PF17782"/>
    </source>
</evidence>
<proteinExistence type="inferred from homology"/>
<gene>
    <name evidence="4" type="primary">dprA</name>
    <name evidence="4" type="ORF">KM029_03780</name>
</gene>
<dbReference type="InterPro" id="IPR057666">
    <property type="entry name" value="DrpA_SLOG"/>
</dbReference>
<dbReference type="EMBL" id="CP076128">
    <property type="protein sequence ID" value="QWG08067.1"/>
    <property type="molecule type" value="Genomic_DNA"/>
</dbReference>
<accession>A0ABX8GXZ5</accession>
<dbReference type="NCBIfam" id="TIGR00732">
    <property type="entry name" value="dprA"/>
    <property type="match status" value="1"/>
</dbReference>
<dbReference type="InterPro" id="IPR010994">
    <property type="entry name" value="RuvA_2-like"/>
</dbReference>
<evidence type="ECO:0000313" key="4">
    <source>
        <dbReference type="EMBL" id="QWG08067.1"/>
    </source>
</evidence>
<reference evidence="4 5" key="1">
    <citation type="submission" date="2021-05" db="EMBL/GenBank/DDBJ databases">
        <title>Comparative genomic studies on the polysaccharide-degrading batcterial strains of the Flammeovirga genus.</title>
        <authorList>
            <person name="Zewei F."/>
            <person name="Zheng Z."/>
            <person name="Yu L."/>
            <person name="Ruyue G."/>
            <person name="Yanhong M."/>
            <person name="Yuanyuan C."/>
            <person name="Jingyan G."/>
            <person name="Wenjun H."/>
        </authorList>
    </citation>
    <scope>NUCLEOTIDE SEQUENCE [LARGE SCALE GENOMIC DNA]</scope>
    <source>
        <strain evidence="4 5">YS10</strain>
    </source>
</reference>
<evidence type="ECO:0000256" key="1">
    <source>
        <dbReference type="ARBA" id="ARBA00006525"/>
    </source>
</evidence>
<keyword evidence="5" id="KW-1185">Reference proteome</keyword>
<feature type="domain" description="DprA winged helix" evidence="3">
    <location>
        <begin position="312"/>
        <end position="366"/>
    </location>
</feature>
<comment type="similarity">
    <text evidence="1">Belongs to the DprA/Smf family.</text>
</comment>